<comment type="subcellular location">
    <subcellularLocation>
        <location evidence="1">Membrane</location>
        <topology evidence="1">Multi-pass membrane protein</topology>
    </subcellularLocation>
</comment>
<dbReference type="RefSeq" id="WP_224143921.1">
    <property type="nucleotide sequence ID" value="NZ_CBCPIF010000001.1"/>
</dbReference>
<dbReference type="AlphaFoldDB" id="A0A9Q3STZ3"/>
<evidence type="ECO:0000313" key="8">
    <source>
        <dbReference type="Proteomes" id="UP000752647"/>
    </source>
</evidence>
<dbReference type="Gene3D" id="3.40.1710.10">
    <property type="entry name" value="abc type-2 transporter like domain"/>
    <property type="match status" value="1"/>
</dbReference>
<evidence type="ECO:0000256" key="5">
    <source>
        <dbReference type="SAM" id="Coils"/>
    </source>
</evidence>
<sequence length="514" mass="56368">MLSWQYLLKNKRQLAKWLVAATIPVVFVAGFLGTMGHATQQASRLKVAVVNLDDGGQYHDKQQNIGADFSRRLRNEKAFAAVSYTTEKQAKLALRDGKISAVVVMPSALTSQLSDFQKSGKTINLQQIIASGQSQFASQYIQRQLTQALNHENALLMIGKANSSMLKNLANQSQNLSQEANDLQTNLQAVGNGIDAQTASDLQETAQEETAKLANYSSRLNDAISAGDTSKISEMASAINDVSYTMQTSIVGGISNMAANLNSTKALSDESGIIQSSAKKIQQGQSSIAGKLKDTLGEQESSKNVSPLSQMMAFDMTDIQPIKQDGQFILPNLLVIGVTLLSILFGLVLPIKSTKQEMLALEQWWLNFQVGGALSIVTVLLMTTSALFWKISVKQFFAITVVTLLASWAMMSIVWYLKQVLGQSGWWLSIVLMILQVIFTITSVPSSMSTTAFNIIRNMFPLAALNRAISQLIFGGNVQQNVVIIVLWLLISTILLVTYYRIKQRQNLEEILID</sequence>
<dbReference type="InterPro" id="IPR051328">
    <property type="entry name" value="T7SS_ABC-Transporter"/>
</dbReference>
<name>A0A9Q3STZ3_9LACO</name>
<keyword evidence="5" id="KW-0175">Coiled coil</keyword>
<feature type="transmembrane region" description="Helical" evidence="6">
    <location>
        <begin position="328"/>
        <end position="348"/>
    </location>
</feature>
<keyword evidence="2 6" id="KW-0812">Transmembrane</keyword>
<feature type="transmembrane region" description="Helical" evidence="6">
    <location>
        <begin position="424"/>
        <end position="444"/>
    </location>
</feature>
<feature type="transmembrane region" description="Helical" evidence="6">
    <location>
        <begin position="482"/>
        <end position="502"/>
    </location>
</feature>
<evidence type="ECO:0000256" key="3">
    <source>
        <dbReference type="ARBA" id="ARBA00022989"/>
    </source>
</evidence>
<organism evidence="7 8">
    <name type="scientific">Leuconostoc gasicomitatum</name>
    <dbReference type="NCBI Taxonomy" id="115778"/>
    <lineage>
        <taxon>Bacteria</taxon>
        <taxon>Bacillati</taxon>
        <taxon>Bacillota</taxon>
        <taxon>Bacilli</taxon>
        <taxon>Lactobacillales</taxon>
        <taxon>Lactobacillaceae</taxon>
        <taxon>Leuconostoc</taxon>
        <taxon>Leuconostoc gelidum group</taxon>
    </lineage>
</organism>
<evidence type="ECO:0000256" key="6">
    <source>
        <dbReference type="SAM" id="Phobius"/>
    </source>
</evidence>
<comment type="caution">
    <text evidence="7">The sequence shown here is derived from an EMBL/GenBank/DDBJ whole genome shotgun (WGS) entry which is preliminary data.</text>
</comment>
<feature type="coiled-coil region" evidence="5">
    <location>
        <begin position="166"/>
        <end position="219"/>
    </location>
</feature>
<protein>
    <submittedName>
        <fullName evidence="7">ABC transporter permease</fullName>
    </submittedName>
</protein>
<evidence type="ECO:0000256" key="4">
    <source>
        <dbReference type="ARBA" id="ARBA00023136"/>
    </source>
</evidence>
<keyword evidence="3 6" id="KW-1133">Transmembrane helix</keyword>
<reference evidence="7" key="1">
    <citation type="submission" date="2021-05" db="EMBL/GenBank/DDBJ databases">
        <title>Pangenome of Leuconostoc gelidum warrants species status for Leuconostoc gelidum subsp. gasicomitatum.</title>
        <authorList>
            <person name="Johansson P."/>
            <person name="Sade E."/>
            <person name="Hultman J."/>
            <person name="Auvinen P."/>
            <person name="Bjorkroth J."/>
        </authorList>
    </citation>
    <scope>NUCLEOTIDE SEQUENCE</scope>
    <source>
        <strain evidence="7">A.21.4</strain>
    </source>
</reference>
<evidence type="ECO:0000256" key="2">
    <source>
        <dbReference type="ARBA" id="ARBA00022692"/>
    </source>
</evidence>
<accession>A0A9Q3STZ3</accession>
<feature type="transmembrane region" description="Helical" evidence="6">
    <location>
        <begin position="14"/>
        <end position="36"/>
    </location>
</feature>
<gene>
    <name evidence="7" type="ORF">KIJ12_00510</name>
</gene>
<feature type="transmembrane region" description="Helical" evidence="6">
    <location>
        <begin position="368"/>
        <end position="389"/>
    </location>
</feature>
<evidence type="ECO:0000313" key="7">
    <source>
        <dbReference type="EMBL" id="MBZ5961661.1"/>
    </source>
</evidence>
<keyword evidence="4 6" id="KW-0472">Membrane</keyword>
<dbReference type="PANTHER" id="PTHR43077:SF5">
    <property type="entry name" value="PHAGE INFECTION PROTEIN"/>
    <property type="match status" value="1"/>
</dbReference>
<evidence type="ECO:0000256" key="1">
    <source>
        <dbReference type="ARBA" id="ARBA00004141"/>
    </source>
</evidence>
<proteinExistence type="predicted"/>
<dbReference type="GO" id="GO:0016020">
    <property type="term" value="C:membrane"/>
    <property type="evidence" value="ECO:0007669"/>
    <property type="project" value="UniProtKB-SubCell"/>
</dbReference>
<dbReference type="PANTHER" id="PTHR43077">
    <property type="entry name" value="TRANSPORT PERMEASE YVFS-RELATED"/>
    <property type="match status" value="1"/>
</dbReference>
<feature type="transmembrane region" description="Helical" evidence="6">
    <location>
        <begin position="396"/>
        <end position="418"/>
    </location>
</feature>
<dbReference type="EMBL" id="JAHBFI010000001">
    <property type="protein sequence ID" value="MBZ5961661.1"/>
    <property type="molecule type" value="Genomic_DNA"/>
</dbReference>
<dbReference type="Proteomes" id="UP000752647">
    <property type="component" value="Unassembled WGS sequence"/>
</dbReference>